<dbReference type="OrthoDB" id="6231665at2"/>
<evidence type="ECO:0000256" key="1">
    <source>
        <dbReference type="ARBA" id="ARBA00022630"/>
    </source>
</evidence>
<evidence type="ECO:0000256" key="2">
    <source>
        <dbReference type="ARBA" id="ARBA00022643"/>
    </source>
</evidence>
<dbReference type="STRING" id="1826909.A5893_08175"/>
<dbReference type="InterPro" id="IPR000700">
    <property type="entry name" value="PAS-assoc_C"/>
</dbReference>
<dbReference type="EMBL" id="LWHJ01000027">
    <property type="protein sequence ID" value="OAQ39562.1"/>
    <property type="molecule type" value="Genomic_DNA"/>
</dbReference>
<dbReference type="SUPFAM" id="SSF55785">
    <property type="entry name" value="PYP-like sensor domain (PAS domain)"/>
    <property type="match status" value="3"/>
</dbReference>
<evidence type="ECO:0000259" key="5">
    <source>
        <dbReference type="PROSITE" id="PS50113"/>
    </source>
</evidence>
<dbReference type="SMART" id="SM00086">
    <property type="entry name" value="PAC"/>
    <property type="match status" value="2"/>
</dbReference>
<dbReference type="InterPro" id="IPR001610">
    <property type="entry name" value="PAC"/>
</dbReference>
<feature type="domain" description="PAS" evidence="4">
    <location>
        <begin position="134"/>
        <end position="204"/>
    </location>
</feature>
<dbReference type="Proteomes" id="UP000078459">
    <property type="component" value="Unassembled WGS sequence"/>
</dbReference>
<accession>A0A179DFI0</accession>
<dbReference type="PANTHER" id="PTHR47429:SF2">
    <property type="entry name" value="PROTEIN TWIN LOV 1"/>
    <property type="match status" value="1"/>
</dbReference>
<reference evidence="6 7" key="2">
    <citation type="submission" date="2016-06" db="EMBL/GenBank/DDBJ databases">
        <title>Pedobacter psychrophilus sp. nov., isolated from Antarctic fragmentary rock.</title>
        <authorList>
            <person name="Svec P."/>
        </authorList>
    </citation>
    <scope>NUCLEOTIDE SEQUENCE [LARGE SCALE GENOMIC DNA]</scope>
    <source>
        <strain evidence="6 7">CCM 8644</strain>
    </source>
</reference>
<dbReference type="Pfam" id="PF13426">
    <property type="entry name" value="PAS_9"/>
    <property type="match status" value="2"/>
</dbReference>
<protein>
    <recommendedName>
        <fullName evidence="8">Histidine kinase</fullName>
    </recommendedName>
</protein>
<keyword evidence="1" id="KW-0285">Flavoprotein</keyword>
<dbReference type="PANTHER" id="PTHR47429">
    <property type="entry name" value="PROTEIN TWIN LOV 1"/>
    <property type="match status" value="1"/>
</dbReference>
<evidence type="ECO:0000313" key="6">
    <source>
        <dbReference type="EMBL" id="OAQ39562.1"/>
    </source>
</evidence>
<evidence type="ECO:0000313" key="7">
    <source>
        <dbReference type="Proteomes" id="UP000078459"/>
    </source>
</evidence>
<dbReference type="PROSITE" id="PS50112">
    <property type="entry name" value="PAS"/>
    <property type="match status" value="2"/>
</dbReference>
<feature type="domain" description="PAC" evidence="5">
    <location>
        <begin position="324"/>
        <end position="378"/>
    </location>
</feature>
<proteinExistence type="predicted"/>
<name>A0A179DFI0_9SPHI</name>
<dbReference type="InterPro" id="IPR013656">
    <property type="entry name" value="PAS_4"/>
</dbReference>
<dbReference type="AlphaFoldDB" id="A0A179DFI0"/>
<dbReference type="NCBIfam" id="TIGR00229">
    <property type="entry name" value="sensory_box"/>
    <property type="match status" value="2"/>
</dbReference>
<keyword evidence="3" id="KW-0157">Chromophore</keyword>
<evidence type="ECO:0000259" key="4">
    <source>
        <dbReference type="PROSITE" id="PS50112"/>
    </source>
</evidence>
<reference evidence="6 7" key="1">
    <citation type="submission" date="2016-04" db="EMBL/GenBank/DDBJ databases">
        <authorList>
            <person name="Evans L.H."/>
            <person name="Alamgir A."/>
            <person name="Owens N."/>
            <person name="Weber N.D."/>
            <person name="Virtaneva K."/>
            <person name="Barbian K."/>
            <person name="Babar A."/>
            <person name="Rosenke K."/>
        </authorList>
    </citation>
    <scope>NUCLEOTIDE SEQUENCE [LARGE SCALE GENOMIC DNA]</scope>
    <source>
        <strain evidence="6 7">CCM 8644</strain>
    </source>
</reference>
<dbReference type="InterPro" id="IPR036097">
    <property type="entry name" value="HisK_dim/P_sf"/>
</dbReference>
<feature type="domain" description="PAS" evidence="4">
    <location>
        <begin position="247"/>
        <end position="299"/>
    </location>
</feature>
<dbReference type="SUPFAM" id="SSF47384">
    <property type="entry name" value="Homodimeric domain of signal transducing histidine kinase"/>
    <property type="match status" value="1"/>
</dbReference>
<gene>
    <name evidence="6" type="ORF">A5893_08175</name>
</gene>
<evidence type="ECO:0000256" key="3">
    <source>
        <dbReference type="ARBA" id="ARBA00022991"/>
    </source>
</evidence>
<evidence type="ECO:0008006" key="8">
    <source>
        <dbReference type="Google" id="ProtNLM"/>
    </source>
</evidence>
<comment type="caution">
    <text evidence="6">The sequence shown here is derived from an EMBL/GenBank/DDBJ whole genome shotgun (WGS) entry which is preliminary data.</text>
</comment>
<dbReference type="Gene3D" id="3.30.450.20">
    <property type="entry name" value="PAS domain"/>
    <property type="match status" value="3"/>
</dbReference>
<dbReference type="CDD" id="cd00130">
    <property type="entry name" value="PAS"/>
    <property type="match status" value="3"/>
</dbReference>
<dbReference type="GO" id="GO:0000155">
    <property type="term" value="F:phosphorelay sensor kinase activity"/>
    <property type="evidence" value="ECO:0007669"/>
    <property type="project" value="InterPro"/>
</dbReference>
<dbReference type="Pfam" id="PF08448">
    <property type="entry name" value="PAS_4"/>
    <property type="match status" value="1"/>
</dbReference>
<dbReference type="PROSITE" id="PS50113">
    <property type="entry name" value="PAC"/>
    <property type="match status" value="1"/>
</dbReference>
<dbReference type="RefSeq" id="WP_068822179.1">
    <property type="nucleotide sequence ID" value="NZ_LWHJ01000027.1"/>
</dbReference>
<keyword evidence="7" id="KW-1185">Reference proteome</keyword>
<dbReference type="InterPro" id="IPR035965">
    <property type="entry name" value="PAS-like_dom_sf"/>
</dbReference>
<dbReference type="SMART" id="SM00091">
    <property type="entry name" value="PAS"/>
    <property type="match status" value="3"/>
</dbReference>
<organism evidence="6 7">
    <name type="scientific">Pedobacter psychrophilus</name>
    <dbReference type="NCBI Taxonomy" id="1826909"/>
    <lineage>
        <taxon>Bacteria</taxon>
        <taxon>Pseudomonadati</taxon>
        <taxon>Bacteroidota</taxon>
        <taxon>Sphingobacteriia</taxon>
        <taxon>Sphingobacteriales</taxon>
        <taxon>Sphingobacteriaceae</taxon>
        <taxon>Pedobacter</taxon>
    </lineage>
</organism>
<dbReference type="InterPro" id="IPR000014">
    <property type="entry name" value="PAS"/>
</dbReference>
<keyword evidence="2" id="KW-0288">FMN</keyword>
<sequence length="458" mass="53066">MNENTEEGQLAFKKLIEQSSSGITLLDAQFNVIYRSPSAELINGWDTSIRKKDDIPLNIHPDDRPRVNVLLKHVARHPASSETCTFRSKHFNGNYIWLKCCFTNMLHEPNVNSIVCNFNDVSEQKLNEDQLNQKSEQITELLQTMTDGFFSLDKNLCYTYVNEQALLLSHKTREELIGKYIWDVFPDVVGSATYEAIRTAFNEKKYVCNQDYYAPSKLWQENRIYPSANGLSIFIRDITIHKNEERHLKLLESVITNTKDAVLITEVESFDFPGPRILYVNEAFTHMTGYTAEEVLGRTPRMLQGPNTDKDELKRMHDCIRNMEICDFTIINYKKNGEEFWVQFSLTPVSNEVGQFTHYISIERDVTEQKNQELQRLKYLNAIEAQNIKFKEISWMQSHVVRAPLARLMGLISLLDISEELPDETKKIMDYVMQSAAELDEVIHSITLKTEISNPKLN</sequence>